<accession>A0ACC6K2V6</accession>
<name>A0ACC6K2V6_9PSED</name>
<dbReference type="EMBL" id="JAVDTH010000011">
    <property type="protein sequence ID" value="MDR6712727.1"/>
    <property type="molecule type" value="Genomic_DNA"/>
</dbReference>
<protein>
    <submittedName>
        <fullName evidence="1">Uncharacterized protein</fullName>
    </submittedName>
</protein>
<evidence type="ECO:0000313" key="2">
    <source>
        <dbReference type="Proteomes" id="UP001259587"/>
    </source>
</evidence>
<comment type="caution">
    <text evidence="1">The sequence shown here is derived from an EMBL/GenBank/DDBJ whole genome shotgun (WGS) entry which is preliminary data.</text>
</comment>
<evidence type="ECO:0000313" key="1">
    <source>
        <dbReference type="EMBL" id="MDR6712727.1"/>
    </source>
</evidence>
<keyword evidence="2" id="KW-1185">Reference proteome</keyword>
<sequence length="259" mass="28587">MSINTQGLFNSGVAAGASVRLAASVPGVPETQAVEAQAMPKEPELSAFARQLSAAAERAAARDSQLSRKDLADFASRVLDKIAGAGGAFPAEFYDTQLPDTDDPELLDRARQATDFIKGKGNNPFKGLSREQLSLITYDESGAFTVHERLAALYERNDQHYEWAKYISAKMDAERQQTGNNDQALYEIIDFYNSLPPIEVANYGNYEAILRMQIGQREVDWPEFNTSLIDMIANEWKPWAELDHSQSMADGDADEGEPS</sequence>
<reference evidence="1" key="1">
    <citation type="submission" date="2023-07" db="EMBL/GenBank/DDBJ databases">
        <title>Sorghum-associated microbial communities from plants grown in Nebraska, USA.</title>
        <authorList>
            <person name="Schachtman D."/>
        </authorList>
    </citation>
    <scope>NUCLEOTIDE SEQUENCE</scope>
    <source>
        <strain evidence="1">BE56</strain>
    </source>
</reference>
<organism evidence="1 2">
    <name type="scientific">Pseudomonas hunanensis</name>
    <dbReference type="NCBI Taxonomy" id="1247546"/>
    <lineage>
        <taxon>Bacteria</taxon>
        <taxon>Pseudomonadati</taxon>
        <taxon>Pseudomonadota</taxon>
        <taxon>Gammaproteobacteria</taxon>
        <taxon>Pseudomonadales</taxon>
        <taxon>Pseudomonadaceae</taxon>
        <taxon>Pseudomonas</taxon>
    </lineage>
</organism>
<gene>
    <name evidence="1" type="ORF">J2W83_002328</name>
</gene>
<proteinExistence type="predicted"/>
<dbReference type="Proteomes" id="UP001259587">
    <property type="component" value="Unassembled WGS sequence"/>
</dbReference>